<keyword evidence="3" id="KW-1185">Reference proteome</keyword>
<accession>A0A6A6NS16</accession>
<evidence type="ECO:0000313" key="2">
    <source>
        <dbReference type="EMBL" id="KAF2454083.1"/>
    </source>
</evidence>
<organism evidence="2 3">
    <name type="scientific">Lineolata rhizophorae</name>
    <dbReference type="NCBI Taxonomy" id="578093"/>
    <lineage>
        <taxon>Eukaryota</taxon>
        <taxon>Fungi</taxon>
        <taxon>Dikarya</taxon>
        <taxon>Ascomycota</taxon>
        <taxon>Pezizomycotina</taxon>
        <taxon>Dothideomycetes</taxon>
        <taxon>Dothideomycetes incertae sedis</taxon>
        <taxon>Lineolatales</taxon>
        <taxon>Lineolataceae</taxon>
        <taxon>Lineolata</taxon>
    </lineage>
</organism>
<dbReference type="EMBL" id="MU001693">
    <property type="protein sequence ID" value="KAF2454083.1"/>
    <property type="molecule type" value="Genomic_DNA"/>
</dbReference>
<dbReference type="PROSITE" id="PS51257">
    <property type="entry name" value="PROKAR_LIPOPROTEIN"/>
    <property type="match status" value="1"/>
</dbReference>
<reference evidence="2" key="1">
    <citation type="journal article" date="2020" name="Stud. Mycol.">
        <title>101 Dothideomycetes genomes: a test case for predicting lifestyles and emergence of pathogens.</title>
        <authorList>
            <person name="Haridas S."/>
            <person name="Albert R."/>
            <person name="Binder M."/>
            <person name="Bloem J."/>
            <person name="Labutti K."/>
            <person name="Salamov A."/>
            <person name="Andreopoulos B."/>
            <person name="Baker S."/>
            <person name="Barry K."/>
            <person name="Bills G."/>
            <person name="Bluhm B."/>
            <person name="Cannon C."/>
            <person name="Castanera R."/>
            <person name="Culley D."/>
            <person name="Daum C."/>
            <person name="Ezra D."/>
            <person name="Gonzalez J."/>
            <person name="Henrissat B."/>
            <person name="Kuo A."/>
            <person name="Liang C."/>
            <person name="Lipzen A."/>
            <person name="Lutzoni F."/>
            <person name="Magnuson J."/>
            <person name="Mondo S."/>
            <person name="Nolan M."/>
            <person name="Ohm R."/>
            <person name="Pangilinan J."/>
            <person name="Park H.-J."/>
            <person name="Ramirez L."/>
            <person name="Alfaro M."/>
            <person name="Sun H."/>
            <person name="Tritt A."/>
            <person name="Yoshinaga Y."/>
            <person name="Zwiers L.-H."/>
            <person name="Turgeon B."/>
            <person name="Goodwin S."/>
            <person name="Spatafora J."/>
            <person name="Crous P."/>
            <person name="Grigoriev I."/>
        </authorList>
    </citation>
    <scope>NUCLEOTIDE SEQUENCE</scope>
    <source>
        <strain evidence="2">ATCC 16933</strain>
    </source>
</reference>
<evidence type="ECO:0008006" key="4">
    <source>
        <dbReference type="Google" id="ProtNLM"/>
    </source>
</evidence>
<protein>
    <recommendedName>
        <fullName evidence="4">Secreted protein</fullName>
    </recommendedName>
</protein>
<sequence length="106" mass="12004">MRGTMSRLVFLLSSFFACRLTPLRSLTYIPLRNIGRKAVAWLRGVSVKWSGVEWHCVARSFIFGPSDVGMRMTVGKQVGREESAIRDVSQACTYRCACFYVSNLVF</sequence>
<evidence type="ECO:0000256" key="1">
    <source>
        <dbReference type="SAM" id="SignalP"/>
    </source>
</evidence>
<dbReference type="Proteomes" id="UP000799766">
    <property type="component" value="Unassembled WGS sequence"/>
</dbReference>
<feature type="signal peptide" evidence="1">
    <location>
        <begin position="1"/>
        <end position="25"/>
    </location>
</feature>
<gene>
    <name evidence="2" type="ORF">BDY21DRAFT_112195</name>
</gene>
<dbReference type="AlphaFoldDB" id="A0A6A6NS16"/>
<proteinExistence type="predicted"/>
<keyword evidence="1" id="KW-0732">Signal</keyword>
<feature type="chain" id="PRO_5025371592" description="Secreted protein" evidence="1">
    <location>
        <begin position="26"/>
        <end position="106"/>
    </location>
</feature>
<name>A0A6A6NS16_9PEZI</name>
<evidence type="ECO:0000313" key="3">
    <source>
        <dbReference type="Proteomes" id="UP000799766"/>
    </source>
</evidence>